<dbReference type="AlphaFoldDB" id="A0A1A8Y2Z3"/>
<evidence type="ECO:0000313" key="2">
    <source>
        <dbReference type="EMBL" id="SBT10763.1"/>
    </source>
</evidence>
<feature type="chain" id="PRO_5008381960" description="Cytoplasmic protein" evidence="1">
    <location>
        <begin position="19"/>
        <end position="123"/>
    </location>
</feature>
<dbReference type="InterPro" id="IPR014710">
    <property type="entry name" value="RmlC-like_jellyroll"/>
</dbReference>
<accession>A0A1A8Y2Z3</accession>
<organism evidence="2 3">
    <name type="scientific">Candidatus Propionivibrio aalborgensis</name>
    <dbReference type="NCBI Taxonomy" id="1860101"/>
    <lineage>
        <taxon>Bacteria</taxon>
        <taxon>Pseudomonadati</taxon>
        <taxon>Pseudomonadota</taxon>
        <taxon>Betaproteobacteria</taxon>
        <taxon>Rhodocyclales</taxon>
        <taxon>Rhodocyclaceae</taxon>
        <taxon>Propionivibrio</taxon>
    </lineage>
</organism>
<gene>
    <name evidence="2" type="ORF">PROAA_640019</name>
</gene>
<reference evidence="2 3" key="1">
    <citation type="submission" date="2016-06" db="EMBL/GenBank/DDBJ databases">
        <authorList>
            <person name="Kjaerup R.B."/>
            <person name="Dalgaard T.S."/>
            <person name="Juul-Madsen H.R."/>
        </authorList>
    </citation>
    <scope>NUCLEOTIDE SEQUENCE [LARGE SCALE GENOMIC DNA]</scope>
    <source>
        <strain evidence="2">2</strain>
    </source>
</reference>
<dbReference type="RefSeq" id="WP_222102318.1">
    <property type="nucleotide sequence ID" value="NZ_FLQY01000367.1"/>
</dbReference>
<keyword evidence="3" id="KW-1185">Reference proteome</keyword>
<sequence length="123" mass="13798">MRLISIAMLATLVTPVFAQDAVQTDGDKYAVLLENDCVRVLDYRDSPGEKTHQHSHPAFVLYALNPFKRSLILPDGKTFTREFKTGDVMWSEAQTHIGENIGQTPTRVVIVELKNAREGCPKQ</sequence>
<proteinExistence type="predicted"/>
<keyword evidence="1" id="KW-0732">Signal</keyword>
<evidence type="ECO:0000256" key="1">
    <source>
        <dbReference type="SAM" id="SignalP"/>
    </source>
</evidence>
<evidence type="ECO:0008006" key="4">
    <source>
        <dbReference type="Google" id="ProtNLM"/>
    </source>
</evidence>
<feature type="signal peptide" evidence="1">
    <location>
        <begin position="1"/>
        <end position="18"/>
    </location>
</feature>
<name>A0A1A8Y2Z3_9RHOO</name>
<evidence type="ECO:0000313" key="3">
    <source>
        <dbReference type="Proteomes" id="UP000199600"/>
    </source>
</evidence>
<dbReference type="Gene3D" id="2.60.120.10">
    <property type="entry name" value="Jelly Rolls"/>
    <property type="match status" value="1"/>
</dbReference>
<dbReference type="Proteomes" id="UP000199600">
    <property type="component" value="Unassembled WGS sequence"/>
</dbReference>
<dbReference type="EMBL" id="FLQY01000367">
    <property type="protein sequence ID" value="SBT10763.1"/>
    <property type="molecule type" value="Genomic_DNA"/>
</dbReference>
<protein>
    <recommendedName>
        <fullName evidence="4">Cytoplasmic protein</fullName>
    </recommendedName>
</protein>